<gene>
    <name evidence="3" type="ORF">Mal48_44120</name>
</gene>
<organism evidence="3 4">
    <name type="scientific">Thalassoglobus polymorphus</name>
    <dbReference type="NCBI Taxonomy" id="2527994"/>
    <lineage>
        <taxon>Bacteria</taxon>
        <taxon>Pseudomonadati</taxon>
        <taxon>Planctomycetota</taxon>
        <taxon>Planctomycetia</taxon>
        <taxon>Planctomycetales</taxon>
        <taxon>Planctomycetaceae</taxon>
        <taxon>Thalassoglobus</taxon>
    </lineage>
</organism>
<sequence length="685" mass="77091">MDARHSTRQICLEVDAAITDESRSSSVKGAPWRRYLWGTPVLLLLVVSFLFPGEQTGENTVIAANPIVRQDTHPLNKDWLEVHWVIRKKCNGCHRPNTDQHDFSTYESLMGLTPHSDTPVVIPGNPEASPLWQYVNWNHNFDPNSDAPESPYMPPDKKEDYLTASQLDTLYRWIKNGALDYVLPDHCNTRPLLETDFVSAKECAQCHPRQYDEWSRSMHAYAQHSPVFEAFTLTMIERTGGTIGTFCTRCHTPIGVSIGENASMRNVHRSRISMEGVTCVVCHRLEKPFYKASGRLPVTPGLVNDGCTYGPFSDPVNPDGSVHDAASSNQLTKSSFCGSCHDVTSPQGVRLEEAFSEWQNSPAAKEGTSCQDCHMGPIPGVPVKSWERPFGKIAVVPGVDPSLLPDRPLSSHTFSGPDYSLLPDTEFPEKLDWMYEKDYRDTKNLTPHQKETLTLLRIKNRQQLAKARNERYTLLKNAAKISVDHPYRASPRDKMKIHVDVTSTTAGHNFPTGFTAERQVWVEVRLVDPYGKQVFASGDFDDNRDLRDEHSHAVEAGLLARDKHLLNFQSKFTVLTTQGTERSVIIPVNRDIRPINVIRPVDEPAQSFGRPSVFRIAKGSLPPLQTVGQSYPVKLPDQAGQYRLLVRLNYRNLPPALFDKIGISHLKHLIETVVIDEYQCVILVE</sequence>
<evidence type="ECO:0000259" key="2">
    <source>
        <dbReference type="Pfam" id="PF13435"/>
    </source>
</evidence>
<feature type="domain" description="Cytochrome c-552/4" evidence="2">
    <location>
        <begin position="202"/>
        <end position="283"/>
    </location>
</feature>
<dbReference type="Pfam" id="PF13435">
    <property type="entry name" value="Cytochrome_C554"/>
    <property type="match status" value="1"/>
</dbReference>
<dbReference type="InterPro" id="IPR051829">
    <property type="entry name" value="Multiheme_Cytochr_ET"/>
</dbReference>
<dbReference type="Proteomes" id="UP000315724">
    <property type="component" value="Chromosome"/>
</dbReference>
<evidence type="ECO:0000313" key="4">
    <source>
        <dbReference type="Proteomes" id="UP000315724"/>
    </source>
</evidence>
<keyword evidence="1" id="KW-0732">Signal</keyword>
<dbReference type="InterPro" id="IPR023155">
    <property type="entry name" value="Cyt_c-552/4"/>
</dbReference>
<protein>
    <recommendedName>
        <fullName evidence="2">Cytochrome c-552/4 domain-containing protein</fullName>
    </recommendedName>
</protein>
<dbReference type="OrthoDB" id="9814800at2"/>
<reference evidence="3 4" key="1">
    <citation type="submission" date="2019-02" db="EMBL/GenBank/DDBJ databases">
        <title>Deep-cultivation of Planctomycetes and their phenomic and genomic characterization uncovers novel biology.</title>
        <authorList>
            <person name="Wiegand S."/>
            <person name="Jogler M."/>
            <person name="Boedeker C."/>
            <person name="Pinto D."/>
            <person name="Vollmers J."/>
            <person name="Rivas-Marin E."/>
            <person name="Kohn T."/>
            <person name="Peeters S.H."/>
            <person name="Heuer A."/>
            <person name="Rast P."/>
            <person name="Oberbeckmann S."/>
            <person name="Bunk B."/>
            <person name="Jeske O."/>
            <person name="Meyerdierks A."/>
            <person name="Storesund J.E."/>
            <person name="Kallscheuer N."/>
            <person name="Luecker S."/>
            <person name="Lage O.M."/>
            <person name="Pohl T."/>
            <person name="Merkel B.J."/>
            <person name="Hornburger P."/>
            <person name="Mueller R.-W."/>
            <person name="Bruemmer F."/>
            <person name="Labrenz M."/>
            <person name="Spormann A.M."/>
            <person name="Op den Camp H."/>
            <person name="Overmann J."/>
            <person name="Amann R."/>
            <person name="Jetten M.S.M."/>
            <person name="Mascher T."/>
            <person name="Medema M.H."/>
            <person name="Devos D.P."/>
            <person name="Kaster A.-K."/>
            <person name="Ovreas L."/>
            <person name="Rohde M."/>
            <person name="Galperin M.Y."/>
            <person name="Jogler C."/>
        </authorList>
    </citation>
    <scope>NUCLEOTIDE SEQUENCE [LARGE SCALE GENOMIC DNA]</scope>
    <source>
        <strain evidence="3 4">Mal48</strain>
    </source>
</reference>
<dbReference type="KEGG" id="tpol:Mal48_44120"/>
<keyword evidence="4" id="KW-1185">Reference proteome</keyword>
<proteinExistence type="predicted"/>
<dbReference type="PANTHER" id="PTHR35038">
    <property type="entry name" value="DISSIMILATORY SULFITE REDUCTASE SIRA"/>
    <property type="match status" value="1"/>
</dbReference>
<dbReference type="Gene3D" id="1.10.1130.10">
    <property type="entry name" value="Flavocytochrome C3, Chain A"/>
    <property type="match status" value="1"/>
</dbReference>
<evidence type="ECO:0000256" key="1">
    <source>
        <dbReference type="ARBA" id="ARBA00022729"/>
    </source>
</evidence>
<dbReference type="InterPro" id="IPR036280">
    <property type="entry name" value="Multihaem_cyt_sf"/>
</dbReference>
<name>A0A517QU92_9PLAN</name>
<evidence type="ECO:0000313" key="3">
    <source>
        <dbReference type="EMBL" id="QDT35137.1"/>
    </source>
</evidence>
<dbReference type="EMBL" id="CP036267">
    <property type="protein sequence ID" value="QDT35137.1"/>
    <property type="molecule type" value="Genomic_DNA"/>
</dbReference>
<dbReference type="SUPFAM" id="SSF48695">
    <property type="entry name" value="Multiheme cytochromes"/>
    <property type="match status" value="1"/>
</dbReference>
<dbReference type="AlphaFoldDB" id="A0A517QU92"/>
<accession>A0A517QU92</accession>